<name>A0A844GW32_9CHRO</name>
<keyword evidence="6 8" id="KW-0472">Membrane</keyword>
<dbReference type="InterPro" id="IPR050487">
    <property type="entry name" value="FtsQ_DivIB"/>
</dbReference>
<accession>A0A844GW32</accession>
<evidence type="ECO:0000256" key="4">
    <source>
        <dbReference type="ARBA" id="ARBA00022692"/>
    </source>
</evidence>
<evidence type="ECO:0000313" key="11">
    <source>
        <dbReference type="Proteomes" id="UP000437131"/>
    </source>
</evidence>
<gene>
    <name evidence="10" type="ORF">GGC33_12725</name>
</gene>
<evidence type="ECO:0000256" key="1">
    <source>
        <dbReference type="ARBA" id="ARBA00004370"/>
    </source>
</evidence>
<dbReference type="InterPro" id="IPR013685">
    <property type="entry name" value="POTRA_FtsQ_type"/>
</dbReference>
<dbReference type="Pfam" id="PF08478">
    <property type="entry name" value="POTRA_1"/>
    <property type="match status" value="1"/>
</dbReference>
<evidence type="ECO:0000256" key="7">
    <source>
        <dbReference type="ARBA" id="ARBA00023306"/>
    </source>
</evidence>
<evidence type="ECO:0000256" key="8">
    <source>
        <dbReference type="SAM" id="Phobius"/>
    </source>
</evidence>
<dbReference type="Gene3D" id="3.10.20.310">
    <property type="entry name" value="membrane protein fhac"/>
    <property type="match status" value="1"/>
</dbReference>
<dbReference type="EMBL" id="WMIA01000017">
    <property type="protein sequence ID" value="MTF39783.1"/>
    <property type="molecule type" value="Genomic_DNA"/>
</dbReference>
<keyword evidence="3" id="KW-0132">Cell division</keyword>
<evidence type="ECO:0000259" key="9">
    <source>
        <dbReference type="PROSITE" id="PS51779"/>
    </source>
</evidence>
<feature type="transmembrane region" description="Helical" evidence="8">
    <location>
        <begin position="28"/>
        <end position="48"/>
    </location>
</feature>
<comment type="subcellular location">
    <subcellularLocation>
        <location evidence="1">Membrane</location>
    </subcellularLocation>
</comment>
<organism evidence="10 11">
    <name type="scientific">Cyanobacterium aponinum 0216</name>
    <dbReference type="NCBI Taxonomy" id="2676140"/>
    <lineage>
        <taxon>Bacteria</taxon>
        <taxon>Bacillati</taxon>
        <taxon>Cyanobacteriota</taxon>
        <taxon>Cyanophyceae</taxon>
        <taxon>Oscillatoriophycideae</taxon>
        <taxon>Chroococcales</taxon>
        <taxon>Geminocystaceae</taxon>
        <taxon>Cyanobacterium</taxon>
    </lineage>
</organism>
<dbReference type="AlphaFoldDB" id="A0A844GW32"/>
<reference evidence="10 11" key="1">
    <citation type="submission" date="2019-11" db="EMBL/GenBank/DDBJ databases">
        <title>Isolation of a new High Light Tolerant Cyanobacteria.</title>
        <authorList>
            <person name="Dobson Z."/>
            <person name="Vaughn N."/>
            <person name="Vaughn M."/>
            <person name="Fromme P."/>
            <person name="Mazor Y."/>
        </authorList>
    </citation>
    <scope>NUCLEOTIDE SEQUENCE [LARGE SCALE GENOMIC DNA]</scope>
    <source>
        <strain evidence="10 11">0216</strain>
    </source>
</reference>
<dbReference type="PANTHER" id="PTHR37820:SF1">
    <property type="entry name" value="CELL DIVISION PROTEIN FTSQ"/>
    <property type="match status" value="1"/>
</dbReference>
<dbReference type="GO" id="GO:0005886">
    <property type="term" value="C:plasma membrane"/>
    <property type="evidence" value="ECO:0007669"/>
    <property type="project" value="TreeGrafter"/>
</dbReference>
<dbReference type="Proteomes" id="UP000437131">
    <property type="component" value="Unassembled WGS sequence"/>
</dbReference>
<keyword evidence="7" id="KW-0131">Cell cycle</keyword>
<evidence type="ECO:0000256" key="6">
    <source>
        <dbReference type="ARBA" id="ARBA00023136"/>
    </source>
</evidence>
<protein>
    <submittedName>
        <fullName evidence="10">FtsQ-type POTRA domain-containing protein</fullName>
    </submittedName>
</protein>
<evidence type="ECO:0000256" key="5">
    <source>
        <dbReference type="ARBA" id="ARBA00022989"/>
    </source>
</evidence>
<dbReference type="GO" id="GO:0051301">
    <property type="term" value="P:cell division"/>
    <property type="evidence" value="ECO:0007669"/>
    <property type="project" value="UniProtKB-KW"/>
</dbReference>
<dbReference type="InterPro" id="IPR034746">
    <property type="entry name" value="POTRA"/>
</dbReference>
<feature type="domain" description="POTRA" evidence="9">
    <location>
        <begin position="56"/>
        <end position="125"/>
    </location>
</feature>
<proteinExistence type="predicted"/>
<evidence type="ECO:0000313" key="10">
    <source>
        <dbReference type="EMBL" id="MTF39783.1"/>
    </source>
</evidence>
<evidence type="ECO:0000256" key="2">
    <source>
        <dbReference type="ARBA" id="ARBA00022475"/>
    </source>
</evidence>
<keyword evidence="5 8" id="KW-1133">Transmembrane helix</keyword>
<comment type="caution">
    <text evidence="10">The sequence shown here is derived from an EMBL/GenBank/DDBJ whole genome shotgun (WGS) entry which is preliminary data.</text>
</comment>
<evidence type="ECO:0000256" key="3">
    <source>
        <dbReference type="ARBA" id="ARBA00022618"/>
    </source>
</evidence>
<dbReference type="PROSITE" id="PS51779">
    <property type="entry name" value="POTRA"/>
    <property type="match status" value="1"/>
</dbReference>
<sequence length="281" mass="32391">MANQTFVSTTTIRSRREERKKERRWRDFIAVVRFLMILSLTGGVYWFITLPNWVIKNSQQIDIEGNNLLSDDEVRSLIPLQYPQSLLKLSTQELGKNLQTLAPVNNVVIQKELFPPHLKISLEEKKPVAIALAPEIEEKTNKLTVQTIGYLDEDGVFVSNEVYHNLKENPEQLPTLKIIGAPQTYLPYWQELYGFLTQSTVKINTVDWQNPTNLVLLTDLGKIYLGAYTPKKFPQQLMVLEKLKVITAQVRREDIIYIDLTDPEIPSISKKEPVKEEKNSN</sequence>
<dbReference type="PANTHER" id="PTHR37820">
    <property type="entry name" value="CELL DIVISION PROTEIN DIVIB"/>
    <property type="match status" value="1"/>
</dbReference>
<keyword evidence="4 8" id="KW-0812">Transmembrane</keyword>
<dbReference type="RefSeq" id="WP_155084236.1">
    <property type="nucleotide sequence ID" value="NZ_WMIA01000017.1"/>
</dbReference>
<keyword evidence="2" id="KW-1003">Cell membrane</keyword>